<name>A0ABQ9HV22_9NEOP</name>
<comment type="caution">
    <text evidence="2">The sequence shown here is derived from an EMBL/GenBank/DDBJ whole genome shotgun (WGS) entry which is preliminary data.</text>
</comment>
<gene>
    <name evidence="2" type="ORF">PR048_007727</name>
</gene>
<protein>
    <submittedName>
        <fullName evidence="2">Uncharacterized protein</fullName>
    </submittedName>
</protein>
<proteinExistence type="predicted"/>
<evidence type="ECO:0000313" key="2">
    <source>
        <dbReference type="EMBL" id="KAJ8888240.1"/>
    </source>
</evidence>
<evidence type="ECO:0000256" key="1">
    <source>
        <dbReference type="SAM" id="MobiDB-lite"/>
    </source>
</evidence>
<sequence length="329" mass="35156">MEQRRNARGGGGGRGIPEKTHRPAASSGTIPTCENLLVTRPGIEPGTPWWEASWLTARPPRPLVPHAWGDRGGAVTPARSHRCQSFPGYTGGGGGKATRQRARLPGEGEDGGGHPLPPPKTGPRITGARGGCKLQRGPSFHVRERSLPRDISHLHSATCRRRGISNVSAIASHTSACVKAHVTNPKGDLICTVQRYDGNTARLARRSDETLGVRVSVARIAPSLLKPWTRSEGSIRAAAESNGWGKRDIPEKTLRPAASSGTITTCGNPGVEPGSPGREATFTSREDDAEIQRKLMNENIWQTCSESLVSVTALAYLVEKFGPLLTSRS</sequence>
<feature type="region of interest" description="Disordered" evidence="1">
    <location>
        <begin position="257"/>
        <end position="285"/>
    </location>
</feature>
<feature type="region of interest" description="Disordered" evidence="1">
    <location>
        <begin position="72"/>
        <end position="131"/>
    </location>
</feature>
<feature type="region of interest" description="Disordered" evidence="1">
    <location>
        <begin position="1"/>
        <end position="29"/>
    </location>
</feature>
<evidence type="ECO:0000313" key="3">
    <source>
        <dbReference type="Proteomes" id="UP001159363"/>
    </source>
</evidence>
<organism evidence="2 3">
    <name type="scientific">Dryococelus australis</name>
    <dbReference type="NCBI Taxonomy" id="614101"/>
    <lineage>
        <taxon>Eukaryota</taxon>
        <taxon>Metazoa</taxon>
        <taxon>Ecdysozoa</taxon>
        <taxon>Arthropoda</taxon>
        <taxon>Hexapoda</taxon>
        <taxon>Insecta</taxon>
        <taxon>Pterygota</taxon>
        <taxon>Neoptera</taxon>
        <taxon>Polyneoptera</taxon>
        <taxon>Phasmatodea</taxon>
        <taxon>Verophasmatodea</taxon>
        <taxon>Anareolatae</taxon>
        <taxon>Phasmatidae</taxon>
        <taxon>Eurycanthinae</taxon>
        <taxon>Dryococelus</taxon>
    </lineage>
</organism>
<dbReference type="Proteomes" id="UP001159363">
    <property type="component" value="Chromosome 3"/>
</dbReference>
<keyword evidence="3" id="KW-1185">Reference proteome</keyword>
<accession>A0ABQ9HV22</accession>
<dbReference type="EMBL" id="JARBHB010000003">
    <property type="protein sequence ID" value="KAJ8888240.1"/>
    <property type="molecule type" value="Genomic_DNA"/>
</dbReference>
<reference evidence="2 3" key="1">
    <citation type="submission" date="2023-02" db="EMBL/GenBank/DDBJ databases">
        <title>LHISI_Scaffold_Assembly.</title>
        <authorList>
            <person name="Stuart O.P."/>
            <person name="Cleave R."/>
            <person name="Magrath M.J.L."/>
            <person name="Mikheyev A.S."/>
        </authorList>
    </citation>
    <scope>NUCLEOTIDE SEQUENCE [LARGE SCALE GENOMIC DNA]</scope>
    <source>
        <strain evidence="2">Daus_M_001</strain>
        <tissue evidence="2">Leg muscle</tissue>
    </source>
</reference>